<gene>
    <name evidence="3" type="ORF">DFH05DRAFT_540965</name>
</gene>
<dbReference type="InterPro" id="IPR006671">
    <property type="entry name" value="Cyclin_N"/>
</dbReference>
<organism evidence="3 4">
    <name type="scientific">Lentinula detonsa</name>
    <dbReference type="NCBI Taxonomy" id="2804962"/>
    <lineage>
        <taxon>Eukaryota</taxon>
        <taxon>Fungi</taxon>
        <taxon>Dikarya</taxon>
        <taxon>Basidiomycota</taxon>
        <taxon>Agaricomycotina</taxon>
        <taxon>Agaricomycetes</taxon>
        <taxon>Agaricomycetidae</taxon>
        <taxon>Agaricales</taxon>
        <taxon>Marasmiineae</taxon>
        <taxon>Omphalotaceae</taxon>
        <taxon>Lentinula</taxon>
    </lineage>
</organism>
<feature type="compositionally biased region" description="Polar residues" evidence="1">
    <location>
        <begin position="269"/>
        <end position="279"/>
    </location>
</feature>
<evidence type="ECO:0000313" key="4">
    <source>
        <dbReference type="Proteomes" id="UP001142393"/>
    </source>
</evidence>
<dbReference type="Proteomes" id="UP001142393">
    <property type="component" value="Unassembled WGS sequence"/>
</dbReference>
<dbReference type="GO" id="GO:0000307">
    <property type="term" value="C:cyclin-dependent protein kinase holoenzyme complex"/>
    <property type="evidence" value="ECO:0007669"/>
    <property type="project" value="TreeGrafter"/>
</dbReference>
<accession>A0A9W8TT74</accession>
<protein>
    <recommendedName>
        <fullName evidence="2">Cyclin N-terminal domain-containing protein</fullName>
    </recommendedName>
</protein>
<dbReference type="GO" id="GO:0005634">
    <property type="term" value="C:nucleus"/>
    <property type="evidence" value="ECO:0007669"/>
    <property type="project" value="TreeGrafter"/>
</dbReference>
<dbReference type="AlphaFoldDB" id="A0A9W8TT74"/>
<dbReference type="CDD" id="cd20557">
    <property type="entry name" value="CYCLIN_ScPCL1-like"/>
    <property type="match status" value="1"/>
</dbReference>
<feature type="region of interest" description="Disordered" evidence="1">
    <location>
        <begin position="233"/>
        <end position="283"/>
    </location>
</feature>
<dbReference type="PANTHER" id="PTHR15615:SF10">
    <property type="entry name" value="PHO85 CYCLIN-2-RELATED"/>
    <property type="match status" value="1"/>
</dbReference>
<dbReference type="PANTHER" id="PTHR15615">
    <property type="match status" value="1"/>
</dbReference>
<comment type="caution">
    <text evidence="3">The sequence shown here is derived from an EMBL/GenBank/DDBJ whole genome shotgun (WGS) entry which is preliminary data.</text>
</comment>
<sequence>MNTISIDAYLAIYNNIKPDRTTTNKSRVHAERFVEPSNPPVHRASLVDPELHSPALIQLVNARISAHLVQHIVDSVAGSLGLSMDLSLSLQDRCNLQCTLSSFRLFVKNFLPRSNVTMPIILSSLVYIERAKSRLLRCVTINELEVKKIFLVAMVLASKYTNDVNLHHLMWEECKMIFGAPEIAYFELTFLACLRWNLRLSDADIMEHYDDSFFEDPAAMHNLQYSRCSVRRKPPTESLLPDARDRCPELDSPSSFSSGDVSLPPTPVSAKNHSPSSKSPFRKWLSSLRTSSRHSTQITTSQ</sequence>
<keyword evidence="4" id="KW-1185">Reference proteome</keyword>
<evidence type="ECO:0000313" key="3">
    <source>
        <dbReference type="EMBL" id="KAJ3739286.1"/>
    </source>
</evidence>
<dbReference type="EMBL" id="JANVFU010000019">
    <property type="protein sequence ID" value="KAJ3739286.1"/>
    <property type="molecule type" value="Genomic_DNA"/>
</dbReference>
<feature type="compositionally biased region" description="Low complexity" evidence="1">
    <location>
        <begin position="250"/>
        <end position="263"/>
    </location>
</feature>
<evidence type="ECO:0000259" key="2">
    <source>
        <dbReference type="Pfam" id="PF00134"/>
    </source>
</evidence>
<dbReference type="GO" id="GO:0016538">
    <property type="term" value="F:cyclin-dependent protein serine/threonine kinase regulator activity"/>
    <property type="evidence" value="ECO:0007669"/>
    <property type="project" value="TreeGrafter"/>
</dbReference>
<feature type="domain" description="Cyclin N-terminal" evidence="2">
    <location>
        <begin position="116"/>
        <end position="199"/>
    </location>
</feature>
<proteinExistence type="predicted"/>
<dbReference type="SUPFAM" id="SSF47954">
    <property type="entry name" value="Cyclin-like"/>
    <property type="match status" value="1"/>
</dbReference>
<reference evidence="3 4" key="1">
    <citation type="journal article" date="2023" name="Proc. Natl. Acad. Sci. U.S.A.">
        <title>A global phylogenomic analysis of the shiitake genus Lentinula.</title>
        <authorList>
            <person name="Sierra-Patev S."/>
            <person name="Min B."/>
            <person name="Naranjo-Ortiz M."/>
            <person name="Looney B."/>
            <person name="Konkel Z."/>
            <person name="Slot J.C."/>
            <person name="Sakamoto Y."/>
            <person name="Steenwyk J.L."/>
            <person name="Rokas A."/>
            <person name="Carro J."/>
            <person name="Camarero S."/>
            <person name="Ferreira P."/>
            <person name="Molpeceres G."/>
            <person name="Ruiz-Duenas F.J."/>
            <person name="Serrano A."/>
            <person name="Henrissat B."/>
            <person name="Drula E."/>
            <person name="Hughes K.W."/>
            <person name="Mata J.L."/>
            <person name="Ishikawa N.K."/>
            <person name="Vargas-Isla R."/>
            <person name="Ushijima S."/>
            <person name="Smith C.A."/>
            <person name="Donoghue J."/>
            <person name="Ahrendt S."/>
            <person name="Andreopoulos W."/>
            <person name="He G."/>
            <person name="LaButti K."/>
            <person name="Lipzen A."/>
            <person name="Ng V."/>
            <person name="Riley R."/>
            <person name="Sandor L."/>
            <person name="Barry K."/>
            <person name="Martinez A.T."/>
            <person name="Xiao Y."/>
            <person name="Gibbons J.G."/>
            <person name="Terashima K."/>
            <person name="Grigoriev I.V."/>
            <person name="Hibbett D."/>
        </authorList>
    </citation>
    <scope>NUCLEOTIDE SEQUENCE [LARGE SCALE GENOMIC DNA]</scope>
    <source>
        <strain evidence="3 4">TFB7810</strain>
    </source>
</reference>
<name>A0A9W8TT74_9AGAR</name>
<dbReference type="InterPro" id="IPR036915">
    <property type="entry name" value="Cyclin-like_sf"/>
</dbReference>
<dbReference type="Gene3D" id="1.10.472.10">
    <property type="entry name" value="Cyclin-like"/>
    <property type="match status" value="1"/>
</dbReference>
<dbReference type="InterPro" id="IPR013922">
    <property type="entry name" value="Cyclin_PHO80-like"/>
</dbReference>
<dbReference type="GO" id="GO:0019901">
    <property type="term" value="F:protein kinase binding"/>
    <property type="evidence" value="ECO:0007669"/>
    <property type="project" value="InterPro"/>
</dbReference>
<dbReference type="Pfam" id="PF00134">
    <property type="entry name" value="Cyclin_N"/>
    <property type="match status" value="1"/>
</dbReference>
<evidence type="ECO:0000256" key="1">
    <source>
        <dbReference type="SAM" id="MobiDB-lite"/>
    </source>
</evidence>